<accession>A0A4C1TRP0</accession>
<protein>
    <submittedName>
        <fullName evidence="2">Uncharacterized protein</fullName>
    </submittedName>
</protein>
<sequence length="71" mass="8100">MTRQNRYEGQTQVALYLEAILTDAQCLKIRQFARSRRSTSSGRWPRDVTDMNIHTGPGEASPRAHLPNNTE</sequence>
<organism evidence="2 3">
    <name type="scientific">Eumeta variegata</name>
    <name type="common">Bagworm moth</name>
    <name type="synonym">Eumeta japonica</name>
    <dbReference type="NCBI Taxonomy" id="151549"/>
    <lineage>
        <taxon>Eukaryota</taxon>
        <taxon>Metazoa</taxon>
        <taxon>Ecdysozoa</taxon>
        <taxon>Arthropoda</taxon>
        <taxon>Hexapoda</taxon>
        <taxon>Insecta</taxon>
        <taxon>Pterygota</taxon>
        <taxon>Neoptera</taxon>
        <taxon>Endopterygota</taxon>
        <taxon>Lepidoptera</taxon>
        <taxon>Glossata</taxon>
        <taxon>Ditrysia</taxon>
        <taxon>Tineoidea</taxon>
        <taxon>Psychidae</taxon>
        <taxon>Oiketicinae</taxon>
        <taxon>Eumeta</taxon>
    </lineage>
</organism>
<reference evidence="2 3" key="1">
    <citation type="journal article" date="2019" name="Commun. Biol.">
        <title>The bagworm genome reveals a unique fibroin gene that provides high tensile strength.</title>
        <authorList>
            <person name="Kono N."/>
            <person name="Nakamura H."/>
            <person name="Ohtoshi R."/>
            <person name="Tomita M."/>
            <person name="Numata K."/>
            <person name="Arakawa K."/>
        </authorList>
    </citation>
    <scope>NUCLEOTIDE SEQUENCE [LARGE SCALE GENOMIC DNA]</scope>
</reference>
<keyword evidence="3" id="KW-1185">Reference proteome</keyword>
<dbReference type="AlphaFoldDB" id="A0A4C1TRP0"/>
<evidence type="ECO:0000313" key="2">
    <source>
        <dbReference type="EMBL" id="GBP16639.1"/>
    </source>
</evidence>
<evidence type="ECO:0000313" key="3">
    <source>
        <dbReference type="Proteomes" id="UP000299102"/>
    </source>
</evidence>
<name>A0A4C1TRP0_EUMVA</name>
<evidence type="ECO:0000256" key="1">
    <source>
        <dbReference type="SAM" id="MobiDB-lite"/>
    </source>
</evidence>
<feature type="region of interest" description="Disordered" evidence="1">
    <location>
        <begin position="35"/>
        <end position="71"/>
    </location>
</feature>
<dbReference type="EMBL" id="BGZK01000080">
    <property type="protein sequence ID" value="GBP16639.1"/>
    <property type="molecule type" value="Genomic_DNA"/>
</dbReference>
<gene>
    <name evidence="2" type="ORF">EVAR_19427_1</name>
</gene>
<dbReference type="Proteomes" id="UP000299102">
    <property type="component" value="Unassembled WGS sequence"/>
</dbReference>
<comment type="caution">
    <text evidence="2">The sequence shown here is derived from an EMBL/GenBank/DDBJ whole genome shotgun (WGS) entry which is preliminary data.</text>
</comment>
<proteinExistence type="predicted"/>